<sequence length="2051" mass="231314">MKAPVVENPISNYRYHFYPLIYSHHYKPSETVYMRLYFGIFLKSKIEMKDMEANLISGQFSLSNMDLNVEKLSACLKEAGLPITIIDGFAAKISASAVWQLMRDKPLSIELDGLQLTLHVKNKHSLDAAKRRARDLVNSMINSFSSAEGIAEHVLEKNMEDPNFKESPDEDESGLKGIQTMIEELLSRIHIICKNTTIRIEMDEDSIDNGTKTAIELSIGSLEFLDELLYNKINNIETESNAKDPKDTKDFKSLKESVPNLETKKLINFESVKIYTNITAKNNMDSNSTIASPPSERSVNFENDLLLSTEDEIFASAVESFHSCGSTEQSTYLHHGIQRTTLTQVSVEKKTLPVGQQTIADSPILVAVIDGPGKISVQLNNMSFNPRYDQSFEHKFDINIILNGMKLFATPTQLAILKKLITNFSPSNIDLEIDEKEMDTFDNTGFVQKMNQDDLYHLDEVSKGFDVGDRVNSDKEFFAFPSTKKINPPVDQFVELNKTNKKAVAGSSRKTFFSDGDDISLGNMTRHGSTSTLMDNRSDRKPEMFILKAQITNLFAIITHKDPLSLESVKKNPERSIDDCATLIKSWSDNFFEKSVNINLDECSNLVSQRNAFNKLYEDDHLRFIFGHVVINAAGEKAFEGNTTTVGVELFNCDTVEFLMPESNTSSNAPTLIHLLNFENKKNDKMLNKNEHIHLEIINKSNHTNLEVTFAPCKMEIDFSLIDRLSNLICNIPFFGQVNGKDFAREATKISAFDETSDGLIGSGESKTVESVTICLKCENIEVDLRFPKADLRKDLASQKLPYYVRNVYDEYLNLVLEDISVKLPKISFEEIINHFSVQLNCTTISGTLVGDPKMLNCLKDDLKFLYASSKPDSPSISLSFLYDKRDKFLQQSTMETSTDTTDDGYYNLADNTMEGPFIRKKGIHENTSLIMPKQKADLLKFKKNNEENSIVSISITVPDLKVLLPSHEFYEIIYNRFGNDLALWEPSAPCFRPNLENYLDTDTNFQPCKDRGHYNDESFSSNGNYSRNDISFNRNDKGVEIQSNFVIVSLTAENSHILVCPENIVKDGEATIDIFDSHALINSTNTTFCFINGYKGDSELSYCYISNSTISVNHENHGEHIDSIDKDVKSPGFGKSVKSVAPEKIVPMKPDFGLCQFIDDNSLSIAIQLRMEPLNKRHIILAVSTCNSMIHFEPLVSPERLWINQLVKFFDAKDYLVPGYEIPDPLIELHVNIQSTVISHSQSTVVKSSPYTLRFAIGSCVFQSKFIQNVEMAQMVCILEDSALFMYSSEKANELSSPKMLYLNSASNIPKHNHVKVMACSHLTVDIAHANNLPAALKLKKPLIKINCVNDEFVVWLCSDTAHILLRIVTEIAEANHQIELLKKENDEKRSNKITSEDIDAVYPSSSTQYMPIHDYQNNATSTPIASSSGVLKTKKIVPNSIEDKLCDAIDSIPERKCNNKVFIIDHNFDSPEYLKQDDVASDDEFCDLSKDVGSGITDRVGSSRIRNIYKTNNPDCKDIRFQDDFFTAVSEENITDIINTTSFNIGLIYEFIIEKMSLKIYLYGGSDFGSFVKEQQKSYSKWELEKHLSDCANDNSVGGYCRDSTVCVSTVFKDISLSYKIFDRINPLQRMINFAIGNISVEDHLLISKIKAILHRLDNQVTGAVDDNPFLCFKMAENHMKEARVKMGLSSMKLNGDQDTLTFLYDFSTDILNNFTLPDTNLIQTSDSPVLDVSRNEPEEDSFPDLAELPKSEEPDHYQYKHDPMTASMYIPSEEKAFIEEPAAIHNGTDTFIKNFIFHPACVIKFDYENKRFNSEPGVSVGLLFAFTKFKGSEMVLKEIRSDKGTLGFKRCFEKATEEWYNNLIGTQMGGLIKGLVPASPFFNMYTGFRDLIYMPVEELYKEDGHLVKGIQRGASSFTVSTLTAVIEIGQSVTGWLENITQFSLDCVKPDSHNSRREIRQKKPASVLEGFNQAAAILITDITDKRNLLVQATCNQDSGEYTAARVANKIPESILITTKAAVGITHTVLQGLRSNLNPKEYKEEQQKYK</sequence>
<name>A0AC35U5C9_9BILA</name>
<evidence type="ECO:0000313" key="1">
    <source>
        <dbReference type="Proteomes" id="UP000095286"/>
    </source>
</evidence>
<dbReference type="Proteomes" id="UP000095286">
    <property type="component" value="Unplaced"/>
</dbReference>
<proteinExistence type="predicted"/>
<evidence type="ECO:0000313" key="2">
    <source>
        <dbReference type="WBParaSite" id="RSKR_0000763300.1"/>
    </source>
</evidence>
<protein>
    <submittedName>
        <fullName evidence="2">Chorein_N domain-containing protein</fullName>
    </submittedName>
</protein>
<organism evidence="1 2">
    <name type="scientific">Rhabditophanes sp. KR3021</name>
    <dbReference type="NCBI Taxonomy" id="114890"/>
    <lineage>
        <taxon>Eukaryota</taxon>
        <taxon>Metazoa</taxon>
        <taxon>Ecdysozoa</taxon>
        <taxon>Nematoda</taxon>
        <taxon>Chromadorea</taxon>
        <taxon>Rhabditida</taxon>
        <taxon>Tylenchina</taxon>
        <taxon>Panagrolaimomorpha</taxon>
        <taxon>Strongyloidoidea</taxon>
        <taxon>Alloionematidae</taxon>
        <taxon>Rhabditophanes</taxon>
    </lineage>
</organism>
<accession>A0AC35U5C9</accession>
<dbReference type="WBParaSite" id="RSKR_0000763300.1">
    <property type="protein sequence ID" value="RSKR_0000763300.1"/>
    <property type="gene ID" value="RSKR_0000763300"/>
</dbReference>
<reference evidence="2" key="1">
    <citation type="submission" date="2016-11" db="UniProtKB">
        <authorList>
            <consortium name="WormBaseParasite"/>
        </authorList>
    </citation>
    <scope>IDENTIFICATION</scope>
    <source>
        <strain evidence="2">KR3021</strain>
    </source>
</reference>